<dbReference type="EMBL" id="QFRA01000005">
    <property type="protein sequence ID" value="PZR05720.1"/>
    <property type="molecule type" value="Genomic_DNA"/>
</dbReference>
<evidence type="ECO:0000313" key="2">
    <source>
        <dbReference type="Proteomes" id="UP000249432"/>
    </source>
</evidence>
<evidence type="ECO:0000313" key="1">
    <source>
        <dbReference type="EMBL" id="PZR05720.1"/>
    </source>
</evidence>
<organism evidence="1 2">
    <name type="scientific">Corynebacterium kroppenstedtii</name>
    <dbReference type="NCBI Taxonomy" id="161879"/>
    <lineage>
        <taxon>Bacteria</taxon>
        <taxon>Bacillati</taxon>
        <taxon>Actinomycetota</taxon>
        <taxon>Actinomycetes</taxon>
        <taxon>Mycobacteriales</taxon>
        <taxon>Corynebacteriaceae</taxon>
        <taxon>Corynebacterium</taxon>
    </lineage>
</organism>
<comment type="caution">
    <text evidence="1">The sequence shown here is derived from an EMBL/GenBank/DDBJ whole genome shotgun (WGS) entry which is preliminary data.</text>
</comment>
<protein>
    <submittedName>
        <fullName evidence="1">Uncharacterized protein</fullName>
    </submittedName>
</protein>
<accession>A0A2W5SSI8</accession>
<sequence>MPNTTVFSDFVDFYREMYSPETLSASDIFAKKTESFSIDDVVHPADQKWFSEHNKEATIKKGSVVYLGDEPFYGLLSEVDDGIINRTFPHIVDRPASDRIKLMVLGDNAIFKNKVSGYLADGLIQVKNTEGHQGSAEEPIKYFDALLQKIDHSLPLVRRQRGEQLGHSLTRTAQALAEILDLNDQQNAMMTGREDLSVGDNEFPLIPAWELRHVLMDKWPGNRMTTNGVLHISGDDLPKSSEIGRLELYPWRSLQRGVIPEWIKEAIASGDVPPSVSKAASVIISILDRLDDDANDLLFAVANPDEWADAIRGTATAAGHDNVDQLIDRFTKKQLLYSDTRDLSIDNLLDACIGDGAQSQQSADKRLHGLSGVDITTS</sequence>
<reference evidence="1 2" key="1">
    <citation type="submission" date="2017-08" db="EMBL/GenBank/DDBJ databases">
        <title>Infants hospitalized years apart are colonized by the same room-sourced microbial strains.</title>
        <authorList>
            <person name="Brooks B."/>
            <person name="Olm M.R."/>
            <person name="Firek B.A."/>
            <person name="Baker R."/>
            <person name="Thomas B.C."/>
            <person name="Morowitz M.J."/>
            <person name="Banfield J.F."/>
        </authorList>
    </citation>
    <scope>NUCLEOTIDE SEQUENCE [LARGE SCALE GENOMIC DNA]</scope>
    <source>
        <strain evidence="1">S2_003_000_R1_3</strain>
    </source>
</reference>
<gene>
    <name evidence="1" type="ORF">DI525_03495</name>
</gene>
<dbReference type="RefSeq" id="WP_303734409.1">
    <property type="nucleotide sequence ID" value="NZ_CAKZHK010000010.1"/>
</dbReference>
<dbReference type="AlphaFoldDB" id="A0A2W5SSI8"/>
<proteinExistence type="predicted"/>
<name>A0A2W5SSI8_9CORY</name>
<dbReference type="Proteomes" id="UP000249432">
    <property type="component" value="Unassembled WGS sequence"/>
</dbReference>